<gene>
    <name evidence="2" type="ORF">SPSYN_00215</name>
</gene>
<name>A0A9D2WT86_9FIRM</name>
<organism evidence="2 3">
    <name type="scientific">Sporotomaculum syntrophicum</name>
    <dbReference type="NCBI Taxonomy" id="182264"/>
    <lineage>
        <taxon>Bacteria</taxon>
        <taxon>Bacillati</taxon>
        <taxon>Bacillota</taxon>
        <taxon>Clostridia</taxon>
        <taxon>Eubacteriales</taxon>
        <taxon>Desulfallaceae</taxon>
        <taxon>Sporotomaculum</taxon>
    </lineage>
</organism>
<dbReference type="RefSeq" id="WP_161820651.1">
    <property type="nucleotide sequence ID" value="NZ_LSRS01000001.1"/>
</dbReference>
<dbReference type="InterPro" id="IPR018709">
    <property type="entry name" value="CoA_activase_DUF2229"/>
</dbReference>
<comment type="caution">
    <text evidence="2">The sequence shown here is derived from an EMBL/GenBank/DDBJ whole genome shotgun (WGS) entry which is preliminary data.</text>
</comment>
<dbReference type="InterPro" id="IPR051805">
    <property type="entry name" value="Dehydratase_Activator_Redct"/>
</dbReference>
<feature type="domain" description="DUF2229" evidence="1">
    <location>
        <begin position="4"/>
        <end position="222"/>
    </location>
</feature>
<evidence type="ECO:0000313" key="3">
    <source>
        <dbReference type="Proteomes" id="UP000798488"/>
    </source>
</evidence>
<dbReference type="EMBL" id="LSRS01000001">
    <property type="protein sequence ID" value="KAF1086496.1"/>
    <property type="molecule type" value="Genomic_DNA"/>
</dbReference>
<dbReference type="AlphaFoldDB" id="A0A9D2WT86"/>
<sequence length="332" mass="38505">MSVTVGIPRALLYYYYYPQWKTFFAHLGVKTLVSRETTRGILEKGIKSTVDEACLPIKVAVGHVMDLCDRVDYIFLPRVVSTARREYICPKFLGFPDIVRNNIEHLPPLMDNSIDLYRKGSSLYNLFYSVGKEFTHNPVRIMRAYQASMAALNNHCRDMESGRLPFETCDSNRHNRQDQDVGVRDVTIAVIGHPYNIYDHYISMNMLKRLRDYGANVVTADQLPEHVFRREAEKLPKQLFWTLNQRMVGAAFYYFDRPEVDGIIHVASFGCGPDSMTGELIERFARRESRKPLLNLTIDEHTGEAGMVTRLEAFMDMVRWRRQLDYVAATYY</sequence>
<dbReference type="Proteomes" id="UP000798488">
    <property type="component" value="Unassembled WGS sequence"/>
</dbReference>
<evidence type="ECO:0000313" key="2">
    <source>
        <dbReference type="EMBL" id="KAF1086496.1"/>
    </source>
</evidence>
<dbReference type="Gene3D" id="3.40.50.11900">
    <property type="match status" value="1"/>
</dbReference>
<evidence type="ECO:0000259" key="1">
    <source>
        <dbReference type="Pfam" id="PF09989"/>
    </source>
</evidence>
<dbReference type="Pfam" id="PF09989">
    <property type="entry name" value="DUF2229"/>
    <property type="match status" value="1"/>
</dbReference>
<dbReference type="OrthoDB" id="9780120at2"/>
<protein>
    <recommendedName>
        <fullName evidence="1">DUF2229 domain-containing protein</fullName>
    </recommendedName>
</protein>
<keyword evidence="3" id="KW-1185">Reference proteome</keyword>
<dbReference type="PANTHER" id="PTHR32329:SF2">
    <property type="entry name" value="BIFUNCTIONAL PROTEIN [INCLUDES 2-HYDROXYACYL-COA DEHYDRATASE (N-TER) AND ITS ACTIVATOR DOMAIN (C_TERM)"/>
    <property type="match status" value="1"/>
</dbReference>
<reference evidence="2" key="1">
    <citation type="submission" date="2016-02" db="EMBL/GenBank/DDBJ databases">
        <title>Draft Genome Sequence of Sporotomaculum syntrophicum Strain FB, a Syntrophic Benzoate Degrader.</title>
        <authorList>
            <person name="Nobu M.K."/>
            <person name="Narihiro T."/>
            <person name="Qiu Y.-L."/>
            <person name="Ohashi A."/>
            <person name="Liu W.-T."/>
            <person name="Yuji S."/>
        </authorList>
    </citation>
    <scope>NUCLEOTIDE SEQUENCE</scope>
    <source>
        <strain evidence="2">FB</strain>
    </source>
</reference>
<dbReference type="PANTHER" id="PTHR32329">
    <property type="entry name" value="BIFUNCTIONAL PROTEIN [INCLUDES 2-HYDROXYACYL-COA DEHYDRATASE (N-TER) AND ITS ACTIVATOR DOMAIN (C_TERM)-RELATED"/>
    <property type="match status" value="1"/>
</dbReference>
<accession>A0A9D2WT86</accession>
<proteinExistence type="predicted"/>